<sequence length="250" mass="28672">MVLSNSTKSNQAAFTDGTLELESGLKIDYVAPAHAVSLKESSSIENSTGFVLRKRSFMDGSDPWEDWEGVFEMCYALDHAVRFETDTLVKGCKVLEIGFCTGLPSVFALKNGAKHITLHNNNNELMESCMKSTLSRNKIKNVQHRIVCRSLQDFRKLMEPNEFEVIFAVEILNNEKNRFEKIHDFIDYALTNDGVCLLESRMFYMNCESSLQDFLDLVKTKGKFDVYTRWSTPKSEIIQRRVIQLTRAIR</sequence>
<proteinExistence type="predicted"/>
<name>A0A182E204_ONCOC</name>
<reference evidence="1 2" key="2">
    <citation type="submission" date="2018-08" db="EMBL/GenBank/DDBJ databases">
        <authorList>
            <person name="Laetsch R D."/>
            <person name="Stevens L."/>
            <person name="Kumar S."/>
            <person name="Blaxter L. M."/>
        </authorList>
    </citation>
    <scope>NUCLEOTIDE SEQUENCE [LARGE SCALE GENOMIC DNA]</scope>
</reference>
<evidence type="ECO:0000313" key="1">
    <source>
        <dbReference type="EMBL" id="VDK65359.1"/>
    </source>
</evidence>
<gene>
    <name evidence="1" type="ORF">NOO_LOCUS1999</name>
</gene>
<protein>
    <submittedName>
        <fullName evidence="3">Methyltransferase</fullName>
    </submittedName>
</protein>
<dbReference type="WBParaSite" id="nOo.2.0.1.t01999-RA">
    <property type="protein sequence ID" value="nOo.2.0.1.t01999-RA"/>
    <property type="gene ID" value="nOo.2.0.1.g01999"/>
</dbReference>
<dbReference type="Proteomes" id="UP000271087">
    <property type="component" value="Unassembled WGS sequence"/>
</dbReference>
<reference evidence="3" key="1">
    <citation type="submission" date="2016-06" db="UniProtKB">
        <authorList>
            <consortium name="WormBaseParasite"/>
        </authorList>
    </citation>
    <scope>IDENTIFICATION</scope>
</reference>
<dbReference type="SUPFAM" id="SSF53335">
    <property type="entry name" value="S-adenosyl-L-methionine-dependent methyltransferases"/>
    <property type="match status" value="1"/>
</dbReference>
<dbReference type="STRING" id="42157.A0A182E204"/>
<organism evidence="3">
    <name type="scientific">Onchocerca ochengi</name>
    <name type="common">Filarial nematode worm</name>
    <dbReference type="NCBI Taxonomy" id="42157"/>
    <lineage>
        <taxon>Eukaryota</taxon>
        <taxon>Metazoa</taxon>
        <taxon>Ecdysozoa</taxon>
        <taxon>Nematoda</taxon>
        <taxon>Chromadorea</taxon>
        <taxon>Rhabditida</taxon>
        <taxon>Spirurina</taxon>
        <taxon>Spiruromorpha</taxon>
        <taxon>Filarioidea</taxon>
        <taxon>Onchocercidae</taxon>
        <taxon>Onchocerca</taxon>
    </lineage>
</organism>
<dbReference type="Gene3D" id="3.40.50.150">
    <property type="entry name" value="Vaccinia Virus protein VP39"/>
    <property type="match status" value="1"/>
</dbReference>
<evidence type="ECO:0000313" key="2">
    <source>
        <dbReference type="Proteomes" id="UP000271087"/>
    </source>
</evidence>
<dbReference type="EMBL" id="UYRW01000284">
    <property type="protein sequence ID" value="VDK65359.1"/>
    <property type="molecule type" value="Genomic_DNA"/>
</dbReference>
<evidence type="ECO:0000313" key="3">
    <source>
        <dbReference type="WBParaSite" id="nOo.2.0.1.t01999-RA"/>
    </source>
</evidence>
<accession>A0A182E204</accession>
<dbReference type="InterPro" id="IPR029063">
    <property type="entry name" value="SAM-dependent_MTases_sf"/>
</dbReference>
<dbReference type="AlphaFoldDB" id="A0A182E204"/>
<dbReference type="OrthoDB" id="1723750at2759"/>
<keyword evidence="2" id="KW-1185">Reference proteome</keyword>